<dbReference type="AlphaFoldDB" id="A0A179I870"/>
<dbReference type="OrthoDB" id="3819893at2759"/>
<sequence>MCSMARVQYSCGCVKDSRFEQCELRRDTPVKCDEIRRNVPEPVQSYCLSHCMADRGRGLTKANFKVIRNGDSQQVAFKTVTDSSQG</sequence>
<evidence type="ECO:0000313" key="1">
    <source>
        <dbReference type="EMBL" id="OAQ98492.1"/>
    </source>
</evidence>
<reference evidence="1 2" key="1">
    <citation type="submission" date="2016-03" db="EMBL/GenBank/DDBJ databases">
        <title>Fine-scale spatial genetic structure of a fungal parasite of coffee scale insects.</title>
        <authorList>
            <person name="Jackson D."/>
            <person name="Zemenick K.A."/>
            <person name="Malloure B."/>
            <person name="Quandt C.A."/>
            <person name="James T.Y."/>
        </authorList>
    </citation>
    <scope>NUCLEOTIDE SEQUENCE [LARGE SCALE GENOMIC DNA]</scope>
    <source>
        <strain evidence="1 2">UM487</strain>
    </source>
</reference>
<name>A0A179I870_CORDF</name>
<accession>A0A179I870</accession>
<dbReference type="Proteomes" id="UP000243081">
    <property type="component" value="Unassembled WGS sequence"/>
</dbReference>
<proteinExistence type="predicted"/>
<organism evidence="1 2">
    <name type="scientific">Cordyceps confragosa</name>
    <name type="common">Lecanicillium lecanii</name>
    <dbReference type="NCBI Taxonomy" id="2714763"/>
    <lineage>
        <taxon>Eukaryota</taxon>
        <taxon>Fungi</taxon>
        <taxon>Dikarya</taxon>
        <taxon>Ascomycota</taxon>
        <taxon>Pezizomycotina</taxon>
        <taxon>Sordariomycetes</taxon>
        <taxon>Hypocreomycetidae</taxon>
        <taxon>Hypocreales</taxon>
        <taxon>Cordycipitaceae</taxon>
        <taxon>Akanthomyces</taxon>
    </lineage>
</organism>
<evidence type="ECO:0000313" key="2">
    <source>
        <dbReference type="Proteomes" id="UP000243081"/>
    </source>
</evidence>
<protein>
    <submittedName>
        <fullName evidence="1">Uncharacterized protein</fullName>
    </submittedName>
</protein>
<dbReference type="EMBL" id="LUKN01002841">
    <property type="protein sequence ID" value="OAQ98492.1"/>
    <property type="molecule type" value="Genomic_DNA"/>
</dbReference>
<keyword evidence="2" id="KW-1185">Reference proteome</keyword>
<gene>
    <name evidence="1" type="ORF">LLEC1_04181</name>
</gene>
<comment type="caution">
    <text evidence="1">The sequence shown here is derived from an EMBL/GenBank/DDBJ whole genome shotgun (WGS) entry which is preliminary data.</text>
</comment>
<dbReference type="OMA" id="YCLSHCM"/>